<dbReference type="InterPro" id="IPR004046">
    <property type="entry name" value="GST_C"/>
</dbReference>
<evidence type="ECO:0000256" key="1">
    <source>
        <dbReference type="ARBA" id="ARBA00012452"/>
    </source>
</evidence>
<evidence type="ECO:0000256" key="4">
    <source>
        <dbReference type="ARBA" id="ARBA00047960"/>
    </source>
</evidence>
<feature type="domain" description="GST C-terminal" evidence="6">
    <location>
        <begin position="83"/>
        <end position="207"/>
    </location>
</feature>
<dbReference type="InterPro" id="IPR010987">
    <property type="entry name" value="Glutathione-S-Trfase_C-like"/>
</dbReference>
<dbReference type="GO" id="GO:0004364">
    <property type="term" value="F:glutathione transferase activity"/>
    <property type="evidence" value="ECO:0007669"/>
    <property type="project" value="UniProtKB-EC"/>
</dbReference>
<keyword evidence="7" id="KW-1185">Reference proteome</keyword>
<dbReference type="SUPFAM" id="SSF52833">
    <property type="entry name" value="Thioredoxin-like"/>
    <property type="match status" value="1"/>
</dbReference>
<organism evidence="7 8">
    <name type="scientific">Mesorhabditis belari</name>
    <dbReference type="NCBI Taxonomy" id="2138241"/>
    <lineage>
        <taxon>Eukaryota</taxon>
        <taxon>Metazoa</taxon>
        <taxon>Ecdysozoa</taxon>
        <taxon>Nematoda</taxon>
        <taxon>Chromadorea</taxon>
        <taxon>Rhabditida</taxon>
        <taxon>Rhabditina</taxon>
        <taxon>Rhabditomorpha</taxon>
        <taxon>Rhabditoidea</taxon>
        <taxon>Rhabditidae</taxon>
        <taxon>Mesorhabditinae</taxon>
        <taxon>Mesorhabditis</taxon>
    </lineage>
</organism>
<dbReference type="PROSITE" id="PS50405">
    <property type="entry name" value="GST_CTER"/>
    <property type="match status" value="1"/>
</dbReference>
<dbReference type="InterPro" id="IPR036282">
    <property type="entry name" value="Glutathione-S-Trfase_C_sf"/>
</dbReference>
<dbReference type="Proteomes" id="UP000887575">
    <property type="component" value="Unassembled WGS sequence"/>
</dbReference>
<feature type="domain" description="GST N-terminal" evidence="5">
    <location>
        <begin position="2"/>
        <end position="81"/>
    </location>
</feature>
<dbReference type="Pfam" id="PF14497">
    <property type="entry name" value="GST_C_3"/>
    <property type="match status" value="1"/>
</dbReference>
<dbReference type="FunFam" id="3.40.30.10:FF:000258">
    <property type="entry name" value="Glutathione S-transferase"/>
    <property type="match status" value="1"/>
</dbReference>
<dbReference type="PROSITE" id="PS50404">
    <property type="entry name" value="GST_NTER"/>
    <property type="match status" value="1"/>
</dbReference>
<proteinExistence type="inferred from homology"/>
<reference evidence="8" key="1">
    <citation type="submission" date="2024-02" db="UniProtKB">
        <authorList>
            <consortium name="WormBaseParasite"/>
        </authorList>
    </citation>
    <scope>IDENTIFICATION</scope>
</reference>
<dbReference type="SFLD" id="SFLDG00363">
    <property type="entry name" value="AMPS_(cytGST):_Alpha-__Mu-__Pi"/>
    <property type="match status" value="1"/>
</dbReference>
<keyword evidence="2" id="KW-0808">Transferase</keyword>
<dbReference type="GO" id="GO:0006749">
    <property type="term" value="P:glutathione metabolic process"/>
    <property type="evidence" value="ECO:0007669"/>
    <property type="project" value="TreeGrafter"/>
</dbReference>
<comment type="catalytic activity">
    <reaction evidence="4">
        <text>RX + glutathione = an S-substituted glutathione + a halide anion + H(+)</text>
        <dbReference type="Rhea" id="RHEA:16437"/>
        <dbReference type="ChEBI" id="CHEBI:15378"/>
        <dbReference type="ChEBI" id="CHEBI:16042"/>
        <dbReference type="ChEBI" id="CHEBI:17792"/>
        <dbReference type="ChEBI" id="CHEBI:57925"/>
        <dbReference type="ChEBI" id="CHEBI:90779"/>
        <dbReference type="EC" id="2.5.1.18"/>
    </reaction>
</comment>
<dbReference type="CDD" id="cd03039">
    <property type="entry name" value="GST_N_Sigma_like"/>
    <property type="match status" value="1"/>
</dbReference>
<dbReference type="InterPro" id="IPR004045">
    <property type="entry name" value="Glutathione_S-Trfase_N"/>
</dbReference>
<evidence type="ECO:0000313" key="8">
    <source>
        <dbReference type="WBParaSite" id="MBELARI_LOCUS6603"/>
    </source>
</evidence>
<dbReference type="WBParaSite" id="MBELARI_LOCUS6603">
    <property type="protein sequence ID" value="MBELARI_LOCUS6603"/>
    <property type="gene ID" value="MBELARI_LOCUS6603"/>
</dbReference>
<dbReference type="SUPFAM" id="SSF47616">
    <property type="entry name" value="GST C-terminal domain-like"/>
    <property type="match status" value="1"/>
</dbReference>
<dbReference type="PANTHER" id="PTHR11571:SF224">
    <property type="entry name" value="HEMATOPOIETIC PROSTAGLANDIN D SYNTHASE"/>
    <property type="match status" value="1"/>
</dbReference>
<dbReference type="PANTHER" id="PTHR11571">
    <property type="entry name" value="GLUTATHIONE S-TRANSFERASE"/>
    <property type="match status" value="1"/>
</dbReference>
<dbReference type="InterPro" id="IPR036249">
    <property type="entry name" value="Thioredoxin-like_sf"/>
</dbReference>
<dbReference type="Gene3D" id="1.20.1050.10">
    <property type="match status" value="1"/>
</dbReference>
<evidence type="ECO:0000259" key="6">
    <source>
        <dbReference type="PROSITE" id="PS50405"/>
    </source>
</evidence>
<accession>A0AAF3FHL7</accession>
<name>A0AAF3FHL7_9BILA</name>
<protein>
    <recommendedName>
        <fullName evidence="1">glutathione transferase</fullName>
        <ecNumber evidence="1">2.5.1.18</ecNumber>
    </recommendedName>
</protein>
<dbReference type="Gene3D" id="3.40.30.10">
    <property type="entry name" value="Glutaredoxin"/>
    <property type="match status" value="1"/>
</dbReference>
<dbReference type="SFLD" id="SFLDS00019">
    <property type="entry name" value="Glutathione_Transferase_(cytos"/>
    <property type="match status" value="1"/>
</dbReference>
<evidence type="ECO:0000259" key="5">
    <source>
        <dbReference type="PROSITE" id="PS50404"/>
    </source>
</evidence>
<dbReference type="SFLD" id="SFLDG01205">
    <property type="entry name" value="AMPS.1"/>
    <property type="match status" value="1"/>
</dbReference>
<comment type="similarity">
    <text evidence="3">Belongs to the GST superfamily. Sigma family.</text>
</comment>
<dbReference type="InterPro" id="IPR050213">
    <property type="entry name" value="GST_superfamily"/>
</dbReference>
<sequence>MPQYKLHYFDIYGRAEPIRILFYLGGVEYEDRRWSFAEWPEIKKEPIFTFGQAPLLEVDGKPLAQTIAIARFVANQVGYASKDEFEAARQDSIVDFISDYQEKLVPWYRIKLGFLPGDEQAELEKLKPAQVDFFTKLSDILEKEGTGYLVGSSLSWVDIILYHHNYLFNLVIPGYFDDYKVVADFNKRIENLPKIQEYLAQRKQCER</sequence>
<dbReference type="CDD" id="cd03192">
    <property type="entry name" value="GST_C_Sigma_like"/>
    <property type="match status" value="1"/>
</dbReference>
<evidence type="ECO:0000256" key="3">
    <source>
        <dbReference type="ARBA" id="ARBA00038317"/>
    </source>
</evidence>
<evidence type="ECO:0000256" key="2">
    <source>
        <dbReference type="ARBA" id="ARBA00022679"/>
    </source>
</evidence>
<dbReference type="Pfam" id="PF02798">
    <property type="entry name" value="GST_N"/>
    <property type="match status" value="1"/>
</dbReference>
<evidence type="ECO:0000313" key="7">
    <source>
        <dbReference type="Proteomes" id="UP000887575"/>
    </source>
</evidence>
<dbReference type="InterPro" id="IPR040079">
    <property type="entry name" value="Glutathione_S-Trfase"/>
</dbReference>
<dbReference type="EC" id="2.5.1.18" evidence="1"/>
<dbReference type="AlphaFoldDB" id="A0AAF3FHL7"/>